<dbReference type="AlphaFoldDB" id="A0A4Y9FTQ4"/>
<dbReference type="Proteomes" id="UP000298358">
    <property type="component" value="Unassembled WGS sequence"/>
</dbReference>
<protein>
    <recommendedName>
        <fullName evidence="5">Sox C-terminal domain-containing protein</fullName>
    </recommendedName>
</protein>
<organism evidence="3 4">
    <name type="scientific">Microbacterium paludicola</name>
    <dbReference type="NCBI Taxonomy" id="300019"/>
    <lineage>
        <taxon>Bacteria</taxon>
        <taxon>Bacillati</taxon>
        <taxon>Actinomycetota</taxon>
        <taxon>Actinomycetes</taxon>
        <taxon>Micrococcales</taxon>
        <taxon>Microbacteriaceae</taxon>
        <taxon>Microbacterium</taxon>
    </lineage>
</organism>
<dbReference type="EMBL" id="SPQB01000022">
    <property type="protein sequence ID" value="TFU32622.1"/>
    <property type="molecule type" value="Genomic_DNA"/>
</dbReference>
<evidence type="ECO:0000256" key="2">
    <source>
        <dbReference type="SAM" id="Phobius"/>
    </source>
</evidence>
<sequence>MPPSPKPPGRLDAHTGHRYVTRSDGAPPLPPAGGYRGARRVAGPAFSVPVIAAAAPERPRPGLFGWIALGVSALFALALVALLALGATDAIYGATVVVLQLVVLGVIVAALFTARGRTLGAAGLAVALLLNVGTVGALSAMRTSAEGGYAGTKTEEERRLEAYPGIKDEPASETLARPSLEAVRETSDALSTEIRDTLTAEYGFTWTDAPPEDLRPERNGYGGESMLVRYTSTTWSTNEPVSGTQRKTAVMHAIEDVLAEHDWWGMYAFNDPESGMDPALLEKFYGSADVDTQVGWEWYTEDPSGEIAVYATITDLANDTTGEWRTDAEAQSAKTGEPLEGLQIAFYAERLLSEADREEFESRMAEYGG</sequence>
<keyword evidence="4" id="KW-1185">Reference proteome</keyword>
<evidence type="ECO:0000256" key="1">
    <source>
        <dbReference type="SAM" id="MobiDB-lite"/>
    </source>
</evidence>
<keyword evidence="2" id="KW-0812">Transmembrane</keyword>
<evidence type="ECO:0000313" key="3">
    <source>
        <dbReference type="EMBL" id="TFU32622.1"/>
    </source>
</evidence>
<feature type="transmembrane region" description="Helical" evidence="2">
    <location>
        <begin position="91"/>
        <end position="112"/>
    </location>
</feature>
<comment type="caution">
    <text evidence="3">The sequence shown here is derived from an EMBL/GenBank/DDBJ whole genome shotgun (WGS) entry which is preliminary data.</text>
</comment>
<feature type="region of interest" description="Disordered" evidence="1">
    <location>
        <begin position="1"/>
        <end position="33"/>
    </location>
</feature>
<keyword evidence="2" id="KW-0472">Membrane</keyword>
<accession>A0A4Y9FTQ4</accession>
<reference evidence="3 4" key="1">
    <citation type="submission" date="2019-03" db="EMBL/GenBank/DDBJ databases">
        <title>Diversity of the mouse oral microbiome.</title>
        <authorList>
            <person name="Joseph S."/>
            <person name="Aduse-Opoku J."/>
            <person name="Curtis M."/>
            <person name="Wade W."/>
            <person name="Hashim A."/>
        </authorList>
    </citation>
    <scope>NUCLEOTIDE SEQUENCE [LARGE SCALE GENOMIC DNA]</scope>
    <source>
        <strain evidence="3 4">P1012</strain>
    </source>
</reference>
<feature type="transmembrane region" description="Helical" evidence="2">
    <location>
        <begin position="63"/>
        <end position="85"/>
    </location>
</feature>
<evidence type="ECO:0008006" key="5">
    <source>
        <dbReference type="Google" id="ProtNLM"/>
    </source>
</evidence>
<proteinExistence type="predicted"/>
<keyword evidence="2" id="KW-1133">Transmembrane helix</keyword>
<name>A0A4Y9FTQ4_9MICO</name>
<feature type="transmembrane region" description="Helical" evidence="2">
    <location>
        <begin position="119"/>
        <end position="141"/>
    </location>
</feature>
<evidence type="ECO:0000313" key="4">
    <source>
        <dbReference type="Proteomes" id="UP000298358"/>
    </source>
</evidence>
<dbReference type="OrthoDB" id="5043455at2"/>
<gene>
    <name evidence="3" type="ORF">E4U02_09985</name>
</gene>